<dbReference type="EMBL" id="BAABHB010000003">
    <property type="protein sequence ID" value="GAA4403120.1"/>
    <property type="molecule type" value="Genomic_DNA"/>
</dbReference>
<protein>
    <recommendedName>
        <fullName evidence="3">DUF5683 domain-containing protein</fullName>
    </recommendedName>
</protein>
<dbReference type="RefSeq" id="WP_345266338.1">
    <property type="nucleotide sequence ID" value="NZ_BAABHB010000003.1"/>
</dbReference>
<accession>A0ABP8KA95</accession>
<gene>
    <name evidence="1" type="ORF">GCM10023187_18880</name>
</gene>
<reference evidence="2" key="1">
    <citation type="journal article" date="2019" name="Int. J. Syst. Evol. Microbiol.">
        <title>The Global Catalogue of Microorganisms (GCM) 10K type strain sequencing project: providing services to taxonomists for standard genome sequencing and annotation.</title>
        <authorList>
            <consortium name="The Broad Institute Genomics Platform"/>
            <consortium name="The Broad Institute Genome Sequencing Center for Infectious Disease"/>
            <person name="Wu L."/>
            <person name="Ma J."/>
        </authorList>
    </citation>
    <scope>NUCLEOTIDE SEQUENCE [LARGE SCALE GENOMIC DNA]</scope>
    <source>
        <strain evidence="2">JCM 17925</strain>
    </source>
</reference>
<proteinExistence type="predicted"/>
<evidence type="ECO:0008006" key="3">
    <source>
        <dbReference type="Google" id="ProtNLM"/>
    </source>
</evidence>
<name>A0ABP8KA95_9BACT</name>
<organism evidence="1 2">
    <name type="scientific">Nibrella viscosa</name>
    <dbReference type="NCBI Taxonomy" id="1084524"/>
    <lineage>
        <taxon>Bacteria</taxon>
        <taxon>Pseudomonadati</taxon>
        <taxon>Bacteroidota</taxon>
        <taxon>Cytophagia</taxon>
        <taxon>Cytophagales</taxon>
        <taxon>Spirosomataceae</taxon>
        <taxon>Nibrella</taxon>
    </lineage>
</organism>
<sequence length="250" mass="27375">MKAVATYLIGLIGLLAVLAPARCLGQKAPIANVRVEWDATRAKIMYDLADNVPADSIYIQVESRSKGLLAARTVSGDIGRGVMPGQNKTVYWDYPLDRVVIGDKDQLRAEVFVKSPATGGGPANALASLLVPGLGNVLVQPNRQIGLRPLITAGYGGLLAYGLIQRSRANRQYSLYESQLTAEDAEPFYQESARLRHHYLITTRAAAAVLVADVVYTFFRGRSNLKQQVPKRVVFHYLDETPIVGVQFTF</sequence>
<comment type="caution">
    <text evidence="1">The sequence shown here is derived from an EMBL/GenBank/DDBJ whole genome shotgun (WGS) entry which is preliminary data.</text>
</comment>
<evidence type="ECO:0000313" key="2">
    <source>
        <dbReference type="Proteomes" id="UP001500936"/>
    </source>
</evidence>
<keyword evidence="2" id="KW-1185">Reference proteome</keyword>
<dbReference type="Proteomes" id="UP001500936">
    <property type="component" value="Unassembled WGS sequence"/>
</dbReference>
<evidence type="ECO:0000313" key="1">
    <source>
        <dbReference type="EMBL" id="GAA4403120.1"/>
    </source>
</evidence>